<dbReference type="EnsemblPlants" id="Pp3c15_2710V3.1">
    <property type="protein sequence ID" value="PAC:32927577.CDS.1"/>
    <property type="gene ID" value="Pp3c15_2710"/>
</dbReference>
<dbReference type="InParanoid" id="A0A2K1JBQ4"/>
<gene>
    <name evidence="1" type="ORF">PHYPA_019219</name>
</gene>
<protein>
    <submittedName>
        <fullName evidence="1 2">Uncharacterized protein</fullName>
    </submittedName>
</protein>
<name>A0A2K1JBQ4_PHYPA</name>
<keyword evidence="3" id="KW-1185">Reference proteome</keyword>
<dbReference type="EMBL" id="ABEU02000015">
    <property type="protein sequence ID" value="PNR38941.1"/>
    <property type="molecule type" value="Genomic_DNA"/>
</dbReference>
<accession>A0A2K1JBQ4</accession>
<dbReference type="AlphaFoldDB" id="A0A2K1JBQ4"/>
<sequence>MAIQGLSKLANIMLGAGISFQFVNPLNRDQLNVWWGWDKIPSVVGGDGRHFVAHSSKPCWILNRFSVRAGFCHGFDASEGFGNTSDGGHIIVETSTRDWNA</sequence>
<dbReference type="Gramene" id="Pp3c15_2710V3.2">
    <property type="protein sequence ID" value="PAC:32927578.CDS.1"/>
    <property type="gene ID" value="Pp3c15_2710"/>
</dbReference>
<dbReference type="Gramene" id="Pp3c15_2710V3.1">
    <property type="protein sequence ID" value="PAC:32927577.CDS.1"/>
    <property type="gene ID" value="Pp3c15_2710"/>
</dbReference>
<reference evidence="1 3" key="2">
    <citation type="journal article" date="2018" name="Plant J.">
        <title>The Physcomitrella patens chromosome-scale assembly reveals moss genome structure and evolution.</title>
        <authorList>
            <person name="Lang D."/>
            <person name="Ullrich K.K."/>
            <person name="Murat F."/>
            <person name="Fuchs J."/>
            <person name="Jenkins J."/>
            <person name="Haas F.B."/>
            <person name="Piednoel M."/>
            <person name="Gundlach H."/>
            <person name="Van Bel M."/>
            <person name="Meyberg R."/>
            <person name="Vives C."/>
            <person name="Morata J."/>
            <person name="Symeonidi A."/>
            <person name="Hiss M."/>
            <person name="Muchero W."/>
            <person name="Kamisugi Y."/>
            <person name="Saleh O."/>
            <person name="Blanc G."/>
            <person name="Decker E.L."/>
            <person name="van Gessel N."/>
            <person name="Grimwood J."/>
            <person name="Hayes R.D."/>
            <person name="Graham S.W."/>
            <person name="Gunter L.E."/>
            <person name="McDaniel S.F."/>
            <person name="Hoernstein S.N.W."/>
            <person name="Larsson A."/>
            <person name="Li F.W."/>
            <person name="Perroud P.F."/>
            <person name="Phillips J."/>
            <person name="Ranjan P."/>
            <person name="Rokshar D.S."/>
            <person name="Rothfels C.J."/>
            <person name="Schneider L."/>
            <person name="Shu S."/>
            <person name="Stevenson D.W."/>
            <person name="Thummler F."/>
            <person name="Tillich M."/>
            <person name="Villarreal Aguilar J.C."/>
            <person name="Widiez T."/>
            <person name="Wong G.K."/>
            <person name="Wymore A."/>
            <person name="Zhang Y."/>
            <person name="Zimmer A.D."/>
            <person name="Quatrano R.S."/>
            <person name="Mayer K.F.X."/>
            <person name="Goodstein D."/>
            <person name="Casacuberta J.M."/>
            <person name="Vandepoele K."/>
            <person name="Reski R."/>
            <person name="Cuming A.C."/>
            <person name="Tuskan G.A."/>
            <person name="Maumus F."/>
            <person name="Salse J."/>
            <person name="Schmutz J."/>
            <person name="Rensing S.A."/>
        </authorList>
    </citation>
    <scope>NUCLEOTIDE SEQUENCE [LARGE SCALE GENOMIC DNA]</scope>
    <source>
        <strain evidence="2 3">cv. Gransden 2004</strain>
    </source>
</reference>
<reference evidence="2" key="3">
    <citation type="submission" date="2020-12" db="UniProtKB">
        <authorList>
            <consortium name="EnsemblPlants"/>
        </authorList>
    </citation>
    <scope>IDENTIFICATION</scope>
</reference>
<organism evidence="1">
    <name type="scientific">Physcomitrium patens</name>
    <name type="common">Spreading-leaved earth moss</name>
    <name type="synonym">Physcomitrella patens</name>
    <dbReference type="NCBI Taxonomy" id="3218"/>
    <lineage>
        <taxon>Eukaryota</taxon>
        <taxon>Viridiplantae</taxon>
        <taxon>Streptophyta</taxon>
        <taxon>Embryophyta</taxon>
        <taxon>Bryophyta</taxon>
        <taxon>Bryophytina</taxon>
        <taxon>Bryopsida</taxon>
        <taxon>Funariidae</taxon>
        <taxon>Funariales</taxon>
        <taxon>Funariaceae</taxon>
        <taxon>Physcomitrium</taxon>
    </lineage>
</organism>
<dbReference type="EnsemblPlants" id="Pp3c15_2710V3.2">
    <property type="protein sequence ID" value="PAC:32927578.CDS.1"/>
    <property type="gene ID" value="Pp3c15_2710"/>
</dbReference>
<evidence type="ECO:0000313" key="3">
    <source>
        <dbReference type="Proteomes" id="UP000006727"/>
    </source>
</evidence>
<evidence type="ECO:0000313" key="2">
    <source>
        <dbReference type="EnsemblPlants" id="PAC:32927577.CDS.1"/>
    </source>
</evidence>
<proteinExistence type="predicted"/>
<evidence type="ECO:0000313" key="1">
    <source>
        <dbReference type="EMBL" id="PNR38941.1"/>
    </source>
</evidence>
<reference evidence="1 3" key="1">
    <citation type="journal article" date="2008" name="Science">
        <title>The Physcomitrella genome reveals evolutionary insights into the conquest of land by plants.</title>
        <authorList>
            <person name="Rensing S."/>
            <person name="Lang D."/>
            <person name="Zimmer A."/>
            <person name="Terry A."/>
            <person name="Salamov A."/>
            <person name="Shapiro H."/>
            <person name="Nishiyama T."/>
            <person name="Perroud P.-F."/>
            <person name="Lindquist E."/>
            <person name="Kamisugi Y."/>
            <person name="Tanahashi T."/>
            <person name="Sakakibara K."/>
            <person name="Fujita T."/>
            <person name="Oishi K."/>
            <person name="Shin-I T."/>
            <person name="Kuroki Y."/>
            <person name="Toyoda A."/>
            <person name="Suzuki Y."/>
            <person name="Hashimoto A."/>
            <person name="Yamaguchi K."/>
            <person name="Sugano A."/>
            <person name="Kohara Y."/>
            <person name="Fujiyama A."/>
            <person name="Anterola A."/>
            <person name="Aoki S."/>
            <person name="Ashton N."/>
            <person name="Barbazuk W.B."/>
            <person name="Barker E."/>
            <person name="Bennetzen J."/>
            <person name="Bezanilla M."/>
            <person name="Blankenship R."/>
            <person name="Cho S.H."/>
            <person name="Dutcher S."/>
            <person name="Estelle M."/>
            <person name="Fawcett J.A."/>
            <person name="Gundlach H."/>
            <person name="Hanada K."/>
            <person name="Heyl A."/>
            <person name="Hicks K.A."/>
            <person name="Hugh J."/>
            <person name="Lohr M."/>
            <person name="Mayer K."/>
            <person name="Melkozernov A."/>
            <person name="Murata T."/>
            <person name="Nelson D."/>
            <person name="Pils B."/>
            <person name="Prigge M."/>
            <person name="Reiss B."/>
            <person name="Renner T."/>
            <person name="Rombauts S."/>
            <person name="Rushton P."/>
            <person name="Sanderfoot A."/>
            <person name="Schween G."/>
            <person name="Shiu S.-H."/>
            <person name="Stueber K."/>
            <person name="Theodoulou F.L."/>
            <person name="Tu H."/>
            <person name="Van de Peer Y."/>
            <person name="Verrier P.J."/>
            <person name="Waters E."/>
            <person name="Wood A."/>
            <person name="Yang L."/>
            <person name="Cove D."/>
            <person name="Cuming A."/>
            <person name="Hasebe M."/>
            <person name="Lucas S."/>
            <person name="Mishler D.B."/>
            <person name="Reski R."/>
            <person name="Grigoriev I."/>
            <person name="Quatrano R.S."/>
            <person name="Boore J.L."/>
        </authorList>
    </citation>
    <scope>NUCLEOTIDE SEQUENCE [LARGE SCALE GENOMIC DNA]</scope>
    <source>
        <strain evidence="2 3">cv. Gransden 2004</strain>
    </source>
</reference>
<dbReference type="Proteomes" id="UP000006727">
    <property type="component" value="Chromosome 15"/>
</dbReference>